<feature type="region of interest" description="Disordered" evidence="1">
    <location>
        <begin position="29"/>
        <end position="80"/>
    </location>
</feature>
<feature type="chain" id="PRO_5035877152" description="Glycine-rich protein" evidence="2">
    <location>
        <begin position="27"/>
        <end position="95"/>
    </location>
</feature>
<evidence type="ECO:0000256" key="1">
    <source>
        <dbReference type="SAM" id="MobiDB-lite"/>
    </source>
</evidence>
<keyword evidence="4" id="KW-1185">Reference proteome</keyword>
<reference evidence="3 4" key="1">
    <citation type="submission" date="2020-04" db="EMBL/GenBank/DDBJ databases">
        <authorList>
            <person name="Alioto T."/>
            <person name="Alioto T."/>
            <person name="Gomez Garrido J."/>
        </authorList>
    </citation>
    <scope>NUCLEOTIDE SEQUENCE [LARGE SCALE GENOMIC DNA]</scope>
</reference>
<keyword evidence="2" id="KW-0732">Signal</keyword>
<gene>
    <name evidence="3" type="ORF">CLODIP_2_CD14222</name>
</gene>
<evidence type="ECO:0000313" key="3">
    <source>
        <dbReference type="EMBL" id="CAB3383265.1"/>
    </source>
</evidence>
<feature type="compositionally biased region" description="Gly residues" evidence="1">
    <location>
        <begin position="51"/>
        <end position="67"/>
    </location>
</feature>
<dbReference type="AlphaFoldDB" id="A0A8S1DM20"/>
<evidence type="ECO:0008006" key="5">
    <source>
        <dbReference type="Google" id="ProtNLM"/>
    </source>
</evidence>
<name>A0A8S1DM20_9INSE</name>
<organism evidence="3 4">
    <name type="scientific">Cloeon dipterum</name>
    <dbReference type="NCBI Taxonomy" id="197152"/>
    <lineage>
        <taxon>Eukaryota</taxon>
        <taxon>Metazoa</taxon>
        <taxon>Ecdysozoa</taxon>
        <taxon>Arthropoda</taxon>
        <taxon>Hexapoda</taxon>
        <taxon>Insecta</taxon>
        <taxon>Pterygota</taxon>
        <taxon>Palaeoptera</taxon>
        <taxon>Ephemeroptera</taxon>
        <taxon>Pisciforma</taxon>
        <taxon>Baetidae</taxon>
        <taxon>Cloeon</taxon>
    </lineage>
</organism>
<proteinExistence type="predicted"/>
<accession>A0A8S1DM20</accession>
<dbReference type="EMBL" id="CADEPI010000302">
    <property type="protein sequence ID" value="CAB3383265.1"/>
    <property type="molecule type" value="Genomic_DNA"/>
</dbReference>
<evidence type="ECO:0000313" key="4">
    <source>
        <dbReference type="Proteomes" id="UP000494165"/>
    </source>
</evidence>
<protein>
    <recommendedName>
        <fullName evidence="5">Glycine-rich protein</fullName>
    </recommendedName>
</protein>
<feature type="signal peptide" evidence="2">
    <location>
        <begin position="1"/>
        <end position="26"/>
    </location>
</feature>
<comment type="caution">
    <text evidence="3">The sequence shown here is derived from an EMBL/GenBank/DDBJ whole genome shotgun (WGS) entry which is preliminary data.</text>
</comment>
<dbReference type="Proteomes" id="UP000494165">
    <property type="component" value="Unassembled WGS sequence"/>
</dbReference>
<evidence type="ECO:0000256" key="2">
    <source>
        <dbReference type="SAM" id="SignalP"/>
    </source>
</evidence>
<sequence>MQSKKILVAFAALAVVAIAAQGLAEGEFDDAQQQHEGSGRYARAAYHHEGGSGGGGGGSGGGSPNGGHGDEVEYGAHTGEKGAFEWHAHYPVGHH</sequence>